<proteinExistence type="predicted"/>
<dbReference type="SMR" id="A2DKU8"/>
<feature type="transmembrane region" description="Helical" evidence="2">
    <location>
        <begin position="21"/>
        <end position="40"/>
    </location>
</feature>
<dbReference type="AlphaFoldDB" id="A2DKU8"/>
<evidence type="ECO:0000313" key="4">
    <source>
        <dbReference type="Proteomes" id="UP000001542"/>
    </source>
</evidence>
<organism evidence="3 4">
    <name type="scientific">Trichomonas vaginalis (strain ATCC PRA-98 / G3)</name>
    <dbReference type="NCBI Taxonomy" id="412133"/>
    <lineage>
        <taxon>Eukaryota</taxon>
        <taxon>Metamonada</taxon>
        <taxon>Parabasalia</taxon>
        <taxon>Trichomonadida</taxon>
        <taxon>Trichomonadidae</taxon>
        <taxon>Trichomonas</taxon>
    </lineage>
</organism>
<dbReference type="VEuPathDB" id="TrichDB:TVAG_146440"/>
<evidence type="ECO:0000256" key="2">
    <source>
        <dbReference type="SAM" id="Phobius"/>
    </source>
</evidence>
<keyword evidence="2" id="KW-0472">Membrane</keyword>
<feature type="compositionally biased region" description="Low complexity" evidence="1">
    <location>
        <begin position="353"/>
        <end position="364"/>
    </location>
</feature>
<accession>A2DKU8</accession>
<reference evidence="3" key="1">
    <citation type="submission" date="2006-10" db="EMBL/GenBank/DDBJ databases">
        <authorList>
            <person name="Amadeo P."/>
            <person name="Zhao Q."/>
            <person name="Wortman J."/>
            <person name="Fraser-Liggett C."/>
            <person name="Carlton J."/>
        </authorList>
    </citation>
    <scope>NUCLEOTIDE SEQUENCE</scope>
    <source>
        <strain evidence="3">G3</strain>
    </source>
</reference>
<evidence type="ECO:0000313" key="3">
    <source>
        <dbReference type="EMBL" id="EAY18901.1"/>
    </source>
</evidence>
<sequence length="364" mass="41733">MKYMRYGSPEYKYLDFTKKDVFYANFSHLVAGIGNFSAIVNGTEYSKPFSIVFPEDFSRNYNTTYKCHSSTCNLTFLGIYPPSIYRSFYYGKMPTFAKLNKFIHPGKDIVLDDHETKVYFSTKSDDKQDFFAYRIRINDVKYGADFLAVRKTIIYHLSPKGTESKYTYTINGSDPKIILYPYNNSFNIADNNVTTFNGDCSLLFPITIENATEIINNFTFKSEYGHESSSNEHNHFPPDLSLFIPPGFHTLEEVEEFTQLERKNYADYQNASLELIKVLKEVKEKSVNERPASKNFNLGATEQALAIYGIIVVTMLIMGLIHGCYWACKADDIILQMIKEGEDPLDDMDKSNENISAESNSEEP</sequence>
<name>A2DKU8_TRIV3</name>
<dbReference type="KEGG" id="tva:5464421"/>
<keyword evidence="2" id="KW-0812">Transmembrane</keyword>
<dbReference type="VEuPathDB" id="TrichDB:TVAGG3_0361310"/>
<keyword evidence="2" id="KW-1133">Transmembrane helix</keyword>
<keyword evidence="4" id="KW-1185">Reference proteome</keyword>
<evidence type="ECO:0000256" key="1">
    <source>
        <dbReference type="SAM" id="MobiDB-lite"/>
    </source>
</evidence>
<dbReference type="EMBL" id="DS113213">
    <property type="protein sequence ID" value="EAY18901.1"/>
    <property type="molecule type" value="Genomic_DNA"/>
</dbReference>
<feature type="transmembrane region" description="Helical" evidence="2">
    <location>
        <begin position="305"/>
        <end position="328"/>
    </location>
</feature>
<gene>
    <name evidence="3" type="ORF">TVAG_146440</name>
</gene>
<feature type="compositionally biased region" description="Basic and acidic residues" evidence="1">
    <location>
        <begin position="343"/>
        <end position="352"/>
    </location>
</feature>
<feature type="region of interest" description="Disordered" evidence="1">
    <location>
        <begin position="343"/>
        <end position="364"/>
    </location>
</feature>
<dbReference type="InParanoid" id="A2DKU8"/>
<reference evidence="3" key="2">
    <citation type="journal article" date="2007" name="Science">
        <title>Draft genome sequence of the sexually transmitted pathogen Trichomonas vaginalis.</title>
        <authorList>
            <person name="Carlton J.M."/>
            <person name="Hirt R.P."/>
            <person name="Silva J.C."/>
            <person name="Delcher A.L."/>
            <person name="Schatz M."/>
            <person name="Zhao Q."/>
            <person name="Wortman J.R."/>
            <person name="Bidwell S.L."/>
            <person name="Alsmark U.C.M."/>
            <person name="Besteiro S."/>
            <person name="Sicheritz-Ponten T."/>
            <person name="Noel C.J."/>
            <person name="Dacks J.B."/>
            <person name="Foster P.G."/>
            <person name="Simillion C."/>
            <person name="Van de Peer Y."/>
            <person name="Miranda-Saavedra D."/>
            <person name="Barton G.J."/>
            <person name="Westrop G.D."/>
            <person name="Mueller S."/>
            <person name="Dessi D."/>
            <person name="Fiori P.L."/>
            <person name="Ren Q."/>
            <person name="Paulsen I."/>
            <person name="Zhang H."/>
            <person name="Bastida-Corcuera F.D."/>
            <person name="Simoes-Barbosa A."/>
            <person name="Brown M.T."/>
            <person name="Hayes R.D."/>
            <person name="Mukherjee M."/>
            <person name="Okumura C.Y."/>
            <person name="Schneider R."/>
            <person name="Smith A.J."/>
            <person name="Vanacova S."/>
            <person name="Villalvazo M."/>
            <person name="Haas B.J."/>
            <person name="Pertea M."/>
            <person name="Feldblyum T.V."/>
            <person name="Utterback T.R."/>
            <person name="Shu C.L."/>
            <person name="Osoegawa K."/>
            <person name="de Jong P.J."/>
            <person name="Hrdy I."/>
            <person name="Horvathova L."/>
            <person name="Zubacova Z."/>
            <person name="Dolezal P."/>
            <person name="Malik S.B."/>
            <person name="Logsdon J.M. Jr."/>
            <person name="Henze K."/>
            <person name="Gupta A."/>
            <person name="Wang C.C."/>
            <person name="Dunne R.L."/>
            <person name="Upcroft J.A."/>
            <person name="Upcroft P."/>
            <person name="White O."/>
            <person name="Salzberg S.L."/>
            <person name="Tang P."/>
            <person name="Chiu C.-H."/>
            <person name="Lee Y.-S."/>
            <person name="Embley T.M."/>
            <person name="Coombs G.H."/>
            <person name="Mottram J.C."/>
            <person name="Tachezy J."/>
            <person name="Fraser-Liggett C.M."/>
            <person name="Johnson P.J."/>
        </authorList>
    </citation>
    <scope>NUCLEOTIDE SEQUENCE [LARGE SCALE GENOMIC DNA]</scope>
    <source>
        <strain evidence="3">G3</strain>
    </source>
</reference>
<dbReference type="Proteomes" id="UP000001542">
    <property type="component" value="Unassembled WGS sequence"/>
</dbReference>
<protein>
    <submittedName>
        <fullName evidence="3">Uncharacterized protein</fullName>
    </submittedName>
</protein>